<gene>
    <name evidence="4" type="ORF">QBC46DRAFT_461649</name>
</gene>
<dbReference type="Pfam" id="PF14027">
    <property type="entry name" value="Questin_oxidase"/>
    <property type="match status" value="1"/>
</dbReference>
<name>A0AAN6S0R0_9PEZI</name>
<feature type="compositionally biased region" description="Low complexity" evidence="2">
    <location>
        <begin position="539"/>
        <end position="550"/>
    </location>
</feature>
<feature type="region of interest" description="Disordered" evidence="2">
    <location>
        <begin position="1151"/>
        <end position="1178"/>
    </location>
</feature>
<keyword evidence="1" id="KW-0560">Oxidoreductase</keyword>
<feature type="domain" description="Checkpoint protein RAD24-like helical bundle" evidence="3">
    <location>
        <begin position="951"/>
        <end position="1051"/>
    </location>
</feature>
<feature type="region of interest" description="Disordered" evidence="2">
    <location>
        <begin position="420"/>
        <end position="633"/>
    </location>
</feature>
<dbReference type="Pfam" id="PF25812">
    <property type="entry name" value="RAD24_helical"/>
    <property type="match status" value="1"/>
</dbReference>
<protein>
    <submittedName>
        <fullName evidence="4">Cell cycle checkpoint protein RAD17</fullName>
    </submittedName>
</protein>
<dbReference type="PANTHER" id="PTHR35870:SF6">
    <property type="entry name" value="MGS207 PROTEIN"/>
    <property type="match status" value="1"/>
</dbReference>
<dbReference type="EMBL" id="MU853892">
    <property type="protein sequence ID" value="KAK3936200.1"/>
    <property type="molecule type" value="Genomic_DNA"/>
</dbReference>
<feature type="region of interest" description="Disordered" evidence="2">
    <location>
        <begin position="1240"/>
        <end position="1324"/>
    </location>
</feature>
<dbReference type="InterPro" id="IPR025337">
    <property type="entry name" value="Questin_oxidase-like"/>
</dbReference>
<evidence type="ECO:0000313" key="5">
    <source>
        <dbReference type="Proteomes" id="UP001303473"/>
    </source>
</evidence>
<keyword evidence="5" id="KW-1185">Reference proteome</keyword>
<feature type="compositionally biased region" description="Polar residues" evidence="2">
    <location>
        <begin position="1165"/>
        <end position="1178"/>
    </location>
</feature>
<evidence type="ECO:0000256" key="1">
    <source>
        <dbReference type="ARBA" id="ARBA00023002"/>
    </source>
</evidence>
<dbReference type="InterPro" id="IPR027417">
    <property type="entry name" value="P-loop_NTPase"/>
</dbReference>
<accession>A0AAN6S0R0</accession>
<reference evidence="5" key="1">
    <citation type="journal article" date="2023" name="Mol. Phylogenet. Evol.">
        <title>Genome-scale phylogeny and comparative genomics of the fungal order Sordariales.</title>
        <authorList>
            <person name="Hensen N."/>
            <person name="Bonometti L."/>
            <person name="Westerberg I."/>
            <person name="Brannstrom I.O."/>
            <person name="Guillou S."/>
            <person name="Cros-Aarteil S."/>
            <person name="Calhoun S."/>
            <person name="Haridas S."/>
            <person name="Kuo A."/>
            <person name="Mondo S."/>
            <person name="Pangilinan J."/>
            <person name="Riley R."/>
            <person name="LaButti K."/>
            <person name="Andreopoulos B."/>
            <person name="Lipzen A."/>
            <person name="Chen C."/>
            <person name="Yan M."/>
            <person name="Daum C."/>
            <person name="Ng V."/>
            <person name="Clum A."/>
            <person name="Steindorff A."/>
            <person name="Ohm R.A."/>
            <person name="Martin F."/>
            <person name="Silar P."/>
            <person name="Natvig D.O."/>
            <person name="Lalanne C."/>
            <person name="Gautier V."/>
            <person name="Ament-Velasquez S.L."/>
            <person name="Kruys A."/>
            <person name="Hutchinson M.I."/>
            <person name="Powell A.J."/>
            <person name="Barry K."/>
            <person name="Miller A.N."/>
            <person name="Grigoriev I.V."/>
            <person name="Debuchy R."/>
            <person name="Gladieux P."/>
            <person name="Hiltunen Thoren M."/>
            <person name="Johannesson H."/>
        </authorList>
    </citation>
    <scope>NUCLEOTIDE SEQUENCE [LARGE SCALE GENOMIC DNA]</scope>
    <source>
        <strain evidence="5">CBS 340.73</strain>
    </source>
</reference>
<evidence type="ECO:0000313" key="4">
    <source>
        <dbReference type="EMBL" id="KAK3936200.1"/>
    </source>
</evidence>
<organism evidence="4 5">
    <name type="scientific">Diplogelasinospora grovesii</name>
    <dbReference type="NCBI Taxonomy" id="303347"/>
    <lineage>
        <taxon>Eukaryota</taxon>
        <taxon>Fungi</taxon>
        <taxon>Dikarya</taxon>
        <taxon>Ascomycota</taxon>
        <taxon>Pezizomycotina</taxon>
        <taxon>Sordariomycetes</taxon>
        <taxon>Sordariomycetidae</taxon>
        <taxon>Sordariales</taxon>
        <taxon>Diplogelasinosporaceae</taxon>
        <taxon>Diplogelasinospora</taxon>
    </lineage>
</organism>
<dbReference type="PANTHER" id="PTHR35870">
    <property type="entry name" value="PROTEIN, PUTATIVE (AFU_ORTHOLOGUE AFUA_5G03330)-RELATED"/>
    <property type="match status" value="1"/>
</dbReference>
<dbReference type="SUPFAM" id="SSF52540">
    <property type="entry name" value="P-loop containing nucleoside triphosphate hydrolases"/>
    <property type="match status" value="1"/>
</dbReference>
<dbReference type="Proteomes" id="UP001303473">
    <property type="component" value="Unassembled WGS sequence"/>
</dbReference>
<proteinExistence type="predicted"/>
<evidence type="ECO:0000256" key="2">
    <source>
        <dbReference type="SAM" id="MobiDB-lite"/>
    </source>
</evidence>
<dbReference type="GO" id="GO:0016491">
    <property type="term" value="F:oxidoreductase activity"/>
    <property type="evidence" value="ECO:0007669"/>
    <property type="project" value="UniProtKB-KW"/>
</dbReference>
<comment type="caution">
    <text evidence="4">The sequence shown here is derived from an EMBL/GenBank/DDBJ whole genome shotgun (WGS) entry which is preliminary data.</text>
</comment>
<dbReference type="Pfam" id="PF03215">
    <property type="entry name" value="Rad17"/>
    <property type="match status" value="1"/>
</dbReference>
<sequence length="1324" mass="145617">MMALLSYVPWVNRLVPEEEDGDKAIDIPPVEVHSIETVPDKTPRTLKHLLRANHVNHSIIYHNLQFDNHMPHILCSAYLLGAESRQLYEIYDAEAQSLEPWTPSPSEITQDDWRDFLGDKRYQRAYVDFFEDALAMEHAYDWKKVMEAYMLKGKEPLVNGLIGGLGHPLIHLGYAYEMDNREIAMEALGLAATQYNFLHKYVDDPSYTRKSLFSSASPTELLNKLANDGRFNDMFQEPGFGNIEPLFQKHEPLVLEYWNAWDLSAGDPVKQFQESQEAAVALLVATVPPGTHSYNFFIVHLLTTSHAVRILLPFLPAKFHMSLARQWWLLTLAVYIAMLRPPIDPDYIRVSEIKQKEWGWGYVEKKALNCQWSTDAHFIKAIRAMREAARTWGDVHERYLASAAVSVRLNPATLAMVPPAKRRKRTVVDESEDEDGGVQQSKQQAALKRFLFSSPDAKQSTEPTAKRDSPSPTRKRSTRAAAKFQSTGPAPTLPLPTRSRSVKAPTKSPSTTPEKSRSRTQKAGVEEKGKTADLVTLFSNQAQRSQSANSKKISKPSASQDIISDPISDDDDVPLCKTVGSSLVGKNAKKRTNETPQSGVPPSSAGGPRFAKPTLPATRPTPSTPTCDDDSRPWSERFAPVNLDELAVHKKKVADVRRWLEDVFSGRMRQRLLVLKGAAGTGKTTTVQLLAKDMRCEVLEWRNPANSFGAAAVAYQSASAQFEEFLGRGSKFGQLDLECDTMPPPPLQSANGGRKQDSGRKLLLIEEFPNTFMRSSTGLTSFRNAILQFLAANMPALSSGFGSGQQADTVMAPIVMVISETLLTTTSASADSFTAHRLLGPEILRHPGTGVIEFNNIAPTLLARALELVVQKEARRSGRRRTPGPLVLKRLGEIGDIRNAISSLEFLCVKGDGDADWGSKIAFTKPKRGGKDAPALTKGEQDSLELVSQREASLGIFHAVGKVVYNKREERPSDVAAERMPDHMAQLSRPKRSEVSVDTLIDETGTDTHTFISALHENYALSCEQTGPLDPNSSLDYLNGCLEYLSESDLLCPSWDIFFGGSGSGSGAGGFGGAGKDSGSHVLRQDEMAFQVAVRGLLFSLPSPVKRQSHPGGGGRGDAYKMFYPAYLKLWRAKEELQSSLDVWATHMLKGEEGDSGPGPPAGSNPFSRKASTNHATPAQQLTTTKLENAAGVPPLLSLGNAARQELLLERLPYMAHIARRRRNGFGSMRLRDLEKIVSFSGIGPPKTDDESDSDPDDTAGIAGGESWATDKPTDESPRKRRSKGLVAILGRSAKLKNEETGAEETGHFPIDSLVLSDDDIEDD</sequence>
<dbReference type="InterPro" id="IPR057927">
    <property type="entry name" value="RAD24-like_helical"/>
</dbReference>
<dbReference type="Gene3D" id="3.40.50.300">
    <property type="entry name" value="P-loop containing nucleotide triphosphate hydrolases"/>
    <property type="match status" value="1"/>
</dbReference>
<evidence type="ECO:0000259" key="3">
    <source>
        <dbReference type="Pfam" id="PF25812"/>
    </source>
</evidence>